<dbReference type="Proteomes" id="UP000015104">
    <property type="component" value="Unassembled WGS sequence"/>
</dbReference>
<evidence type="ECO:0000256" key="1">
    <source>
        <dbReference type="ARBA" id="ARBA00007471"/>
    </source>
</evidence>
<dbReference type="PROSITE" id="PS51339">
    <property type="entry name" value="PPASE_MYOTUBULARIN"/>
    <property type="match status" value="1"/>
</dbReference>
<dbReference type="GO" id="GO:0016020">
    <property type="term" value="C:membrane"/>
    <property type="evidence" value="ECO:0007669"/>
    <property type="project" value="TreeGrafter"/>
</dbReference>
<dbReference type="OrthoDB" id="271628at2759"/>
<dbReference type="PANTHER" id="PTHR10807:SF75">
    <property type="entry name" value="PHOSPHATIDYLINOSITOL-3-PHOSPHATE PHOSPHATASE"/>
    <property type="match status" value="1"/>
</dbReference>
<feature type="domain" description="Myotubularin phosphatase" evidence="5">
    <location>
        <begin position="297"/>
        <end position="775"/>
    </location>
</feature>
<sequence length="793" mass="91262">MMNLPLLIGEVELENGKTTGGTLVLTDYRLVLCFSDDNIASIPIGLIDEILRNYNGLSIFTKQCRHFICNFETSSECVYWYKRLTEAVAELRNLDNIFAFKYYSALHAKALKPNAEPSKEDEVLVDQKHNQTTIEEATREQPQQQLDQDGIENGNHKKDSTLNQPQRKSHDDKLSDMCNQLEQHNLEEEDEEDDLVTEAKQELIGVEDNNVLLHQKLRPRSPHESPSPSPPPPSPSPPSEEQRHQQQNQHQNRHQPLARENGQELCYSVERLSWINARIRTPLTSKVQSLYLNNPSKVEESLTYFEYIRLGFHKDLTFPDQIDNTSAGETSNEDLKESKPRWRISTANQNFELCSSYPRYLIVPADINDDNVKTISNFRYQGRLPAISWRYFKNGCVIVRCSQPYVGWWGSRCDMDENFAFLIVKNSMNLSNRNNANAANAANNQESQGQEVIPDANAQGGQDVIDGANIAPFQEANQGDPTGDSSLESDADMVEDITFNNQESSSEKKLLVVDARSYTAAMINRAKGGGCECVEYYPWCEIQFMGLANIHSIRKSFNSLRLLSDYETYSETWYTVLNNSKWLFYLSCLLKSSINIVEAIADERSVLVHCSDGWDRTPQLVSLVQLMMDPFYRTYEGFRVLVEKEWLEFGHKFADRNAVNADFDDPYEKCPIFLQWLDSIHQMIVQDPKAFEFNTFFLECLLYHTYSCLFGTFLCNNIADRVRKNVYLRSPSLWSYLDSMKDRFINKDFSPREGDDHIVTPSAEVSDLRLWTEVYYPSQADVIQMNDRELFNN</sequence>
<evidence type="ECO:0000256" key="2">
    <source>
        <dbReference type="PIRSR" id="PIRSR630564-1"/>
    </source>
</evidence>
<keyword evidence="7" id="KW-1185">Reference proteome</keyword>
<name>T1KHF1_TETUR</name>
<organism evidence="6 7">
    <name type="scientific">Tetranychus urticae</name>
    <name type="common">Two-spotted spider mite</name>
    <dbReference type="NCBI Taxonomy" id="32264"/>
    <lineage>
        <taxon>Eukaryota</taxon>
        <taxon>Metazoa</taxon>
        <taxon>Ecdysozoa</taxon>
        <taxon>Arthropoda</taxon>
        <taxon>Chelicerata</taxon>
        <taxon>Arachnida</taxon>
        <taxon>Acari</taxon>
        <taxon>Acariformes</taxon>
        <taxon>Trombidiformes</taxon>
        <taxon>Prostigmata</taxon>
        <taxon>Eleutherengona</taxon>
        <taxon>Raphignathae</taxon>
        <taxon>Tetranychoidea</taxon>
        <taxon>Tetranychidae</taxon>
        <taxon>Tetranychus</taxon>
    </lineage>
</organism>
<feature type="compositionally biased region" description="Basic and acidic residues" evidence="4">
    <location>
        <begin position="117"/>
        <end position="129"/>
    </location>
</feature>
<dbReference type="GO" id="GO:0052629">
    <property type="term" value="F:phosphatidylinositol-3,5-bisphosphate 3-phosphatase activity"/>
    <property type="evidence" value="ECO:0007669"/>
    <property type="project" value="TreeGrafter"/>
</dbReference>
<dbReference type="PANTHER" id="PTHR10807">
    <property type="entry name" value="MYOTUBULARIN-RELATED"/>
    <property type="match status" value="1"/>
</dbReference>
<feature type="active site" description="Phosphocysteine intermediate" evidence="2">
    <location>
        <position position="610"/>
    </location>
</feature>
<dbReference type="GO" id="GO:0004438">
    <property type="term" value="F:phosphatidylinositol-3-phosphate phosphatase activity"/>
    <property type="evidence" value="ECO:0007669"/>
    <property type="project" value="TreeGrafter"/>
</dbReference>
<accession>T1KHF1</accession>
<dbReference type="EnsemblMetazoa" id="tetur11g04180.1">
    <property type="protein sequence ID" value="tetur11g04180.1"/>
    <property type="gene ID" value="tetur11g04180"/>
</dbReference>
<dbReference type="GO" id="GO:0005737">
    <property type="term" value="C:cytoplasm"/>
    <property type="evidence" value="ECO:0007669"/>
    <property type="project" value="TreeGrafter"/>
</dbReference>
<dbReference type="GO" id="GO:0046856">
    <property type="term" value="P:phosphatidylinositol dephosphorylation"/>
    <property type="evidence" value="ECO:0007669"/>
    <property type="project" value="TreeGrafter"/>
</dbReference>
<dbReference type="GO" id="GO:0010506">
    <property type="term" value="P:regulation of autophagy"/>
    <property type="evidence" value="ECO:0007669"/>
    <property type="project" value="TreeGrafter"/>
</dbReference>
<dbReference type="AlphaFoldDB" id="T1KHF1"/>
<evidence type="ECO:0000259" key="5">
    <source>
        <dbReference type="PROSITE" id="PS51339"/>
    </source>
</evidence>
<dbReference type="PROSITE" id="PS00383">
    <property type="entry name" value="TYR_PHOSPHATASE_1"/>
    <property type="match status" value="1"/>
</dbReference>
<proteinExistence type="inferred from homology"/>
<dbReference type="SUPFAM" id="SSF50729">
    <property type="entry name" value="PH domain-like"/>
    <property type="match status" value="1"/>
</dbReference>
<evidence type="ECO:0000313" key="6">
    <source>
        <dbReference type="EnsemblMetazoa" id="tetur11g04180.1"/>
    </source>
</evidence>
<dbReference type="STRING" id="32264.T1KHF1"/>
<feature type="region of interest" description="Disordered" evidence="4">
    <location>
        <begin position="115"/>
        <end position="174"/>
    </location>
</feature>
<dbReference type="EMBL" id="CAEY01000075">
    <property type="status" value="NOT_ANNOTATED_CDS"/>
    <property type="molecule type" value="Genomic_DNA"/>
</dbReference>
<dbReference type="InterPro" id="IPR010569">
    <property type="entry name" value="Myotubularin-like_Pase_dom"/>
</dbReference>
<evidence type="ECO:0000313" key="7">
    <source>
        <dbReference type="Proteomes" id="UP000015104"/>
    </source>
</evidence>
<dbReference type="SUPFAM" id="SSF52799">
    <property type="entry name" value="(Phosphotyrosine protein) phosphatases II"/>
    <property type="match status" value="1"/>
</dbReference>
<feature type="region of interest" description="Disordered" evidence="4">
    <location>
        <begin position="218"/>
        <end position="259"/>
    </location>
</feature>
<evidence type="ECO:0000256" key="4">
    <source>
        <dbReference type="SAM" id="MobiDB-lite"/>
    </source>
</evidence>
<feature type="binding site" evidence="3">
    <location>
        <begin position="549"/>
        <end position="550"/>
    </location>
    <ligand>
        <name>substrate</name>
    </ligand>
</feature>
<dbReference type="Pfam" id="PF06602">
    <property type="entry name" value="Myotub-related"/>
    <property type="match status" value="1"/>
</dbReference>
<reference evidence="7" key="1">
    <citation type="submission" date="2011-08" db="EMBL/GenBank/DDBJ databases">
        <authorList>
            <person name="Rombauts S."/>
        </authorList>
    </citation>
    <scope>NUCLEOTIDE SEQUENCE</scope>
    <source>
        <strain evidence="7">London</strain>
    </source>
</reference>
<feature type="compositionally biased region" description="Polar residues" evidence="4">
    <location>
        <begin position="130"/>
        <end position="147"/>
    </location>
</feature>
<gene>
    <name evidence="6" type="primary">107364009</name>
</gene>
<dbReference type="InterPro" id="IPR030564">
    <property type="entry name" value="Myotubularin"/>
</dbReference>
<dbReference type="InterPro" id="IPR029021">
    <property type="entry name" value="Prot-tyrosine_phosphatase-like"/>
</dbReference>
<feature type="binding site" evidence="3">
    <location>
        <begin position="524"/>
        <end position="527"/>
    </location>
    <ligand>
        <name>substrate</name>
    </ligand>
</feature>
<dbReference type="HOGENOM" id="CLU_001839_4_0_1"/>
<evidence type="ECO:0000256" key="3">
    <source>
        <dbReference type="PIRSR" id="PIRSR630564-2"/>
    </source>
</evidence>
<dbReference type="eggNOG" id="KOG4471">
    <property type="taxonomic scope" value="Eukaryota"/>
</dbReference>
<dbReference type="InterPro" id="IPR016130">
    <property type="entry name" value="Tyr_Pase_AS"/>
</dbReference>
<protein>
    <recommendedName>
        <fullName evidence="5">Myotubularin phosphatase domain-containing protein</fullName>
    </recommendedName>
</protein>
<reference evidence="6" key="2">
    <citation type="submission" date="2015-06" db="UniProtKB">
        <authorList>
            <consortium name="EnsemblMetazoa"/>
        </authorList>
    </citation>
    <scope>IDENTIFICATION</scope>
</reference>
<feature type="binding site" evidence="3">
    <location>
        <begin position="610"/>
        <end position="616"/>
    </location>
    <ligand>
        <name>substrate</name>
    </ligand>
</feature>
<feature type="compositionally biased region" description="Pro residues" evidence="4">
    <location>
        <begin position="225"/>
        <end position="238"/>
    </location>
</feature>
<dbReference type="KEGG" id="tut:107364009"/>
<comment type="similarity">
    <text evidence="1">Belongs to the protein-tyrosine phosphatase family. Non-receptor class myotubularin subfamily.</text>
</comment>
<dbReference type="GO" id="GO:0019903">
    <property type="term" value="F:protein phosphatase binding"/>
    <property type="evidence" value="ECO:0007669"/>
    <property type="project" value="TreeGrafter"/>
</dbReference>